<comment type="caution">
    <text evidence="1">The sequence shown here is derived from an EMBL/GenBank/DDBJ whole genome shotgun (WGS) entry which is preliminary data.</text>
</comment>
<accession>A0A7J7K934</accession>
<dbReference type="EMBL" id="VXIV02000931">
    <property type="protein sequence ID" value="KAF6035140.1"/>
    <property type="molecule type" value="Genomic_DNA"/>
</dbReference>
<evidence type="ECO:0000313" key="2">
    <source>
        <dbReference type="Proteomes" id="UP000593567"/>
    </source>
</evidence>
<reference evidence="1" key="1">
    <citation type="submission" date="2020-06" db="EMBL/GenBank/DDBJ databases">
        <title>Draft genome of Bugula neritina, a colonial animal packing powerful symbionts and potential medicines.</title>
        <authorList>
            <person name="Rayko M."/>
        </authorList>
    </citation>
    <scope>NUCLEOTIDE SEQUENCE [LARGE SCALE GENOMIC DNA]</scope>
    <source>
        <strain evidence="1">Kwan_BN1</strain>
    </source>
</reference>
<organism evidence="1 2">
    <name type="scientific">Bugula neritina</name>
    <name type="common">Brown bryozoan</name>
    <name type="synonym">Sertularia neritina</name>
    <dbReference type="NCBI Taxonomy" id="10212"/>
    <lineage>
        <taxon>Eukaryota</taxon>
        <taxon>Metazoa</taxon>
        <taxon>Spiralia</taxon>
        <taxon>Lophotrochozoa</taxon>
        <taxon>Bryozoa</taxon>
        <taxon>Gymnolaemata</taxon>
        <taxon>Cheilostomatida</taxon>
        <taxon>Flustrina</taxon>
        <taxon>Buguloidea</taxon>
        <taxon>Bugulidae</taxon>
        <taxon>Bugula</taxon>
    </lineage>
</organism>
<keyword evidence="2" id="KW-1185">Reference proteome</keyword>
<evidence type="ECO:0000313" key="1">
    <source>
        <dbReference type="EMBL" id="KAF6035140.1"/>
    </source>
</evidence>
<name>A0A7J7K934_BUGNE</name>
<dbReference type="AlphaFoldDB" id="A0A7J7K934"/>
<protein>
    <submittedName>
        <fullName evidence="1">Uncharacterized protein</fullName>
    </submittedName>
</protein>
<dbReference type="Proteomes" id="UP000593567">
    <property type="component" value="Unassembled WGS sequence"/>
</dbReference>
<proteinExistence type="predicted"/>
<sequence>MKSLVIKGKTSKRFNPYERFDSKTIDNIDQVVNGLKRPCSMKDGTAKLYRNHSTCTSINNNQRPPLPKYPLLRFKDFTGLKRLSTQQYRDRARADALEYNREKENK</sequence>
<gene>
    <name evidence="1" type="ORF">EB796_006563</name>
</gene>